<keyword evidence="3 7" id="KW-0479">Metal-binding</keyword>
<dbReference type="PANTHER" id="PTHR11002:SF76">
    <property type="entry name" value="CARBONIC ANHYDRASE"/>
    <property type="match status" value="1"/>
</dbReference>
<comment type="function">
    <text evidence="8">Reversible hydration of carbon dioxide.</text>
</comment>
<evidence type="ECO:0000256" key="8">
    <source>
        <dbReference type="RuleBase" id="RU003956"/>
    </source>
</evidence>
<feature type="binding site" evidence="7">
    <location>
        <position position="104"/>
    </location>
    <ligand>
        <name>Zn(2+)</name>
        <dbReference type="ChEBI" id="CHEBI:29105"/>
    </ligand>
</feature>
<evidence type="ECO:0000256" key="7">
    <source>
        <dbReference type="PIRSR" id="PIRSR601765-1"/>
    </source>
</evidence>
<dbReference type="CDD" id="cd00883">
    <property type="entry name" value="beta_CA_cladeA"/>
    <property type="match status" value="1"/>
</dbReference>
<dbReference type="PANTHER" id="PTHR11002">
    <property type="entry name" value="CARBONIC ANHYDRASE"/>
    <property type="match status" value="1"/>
</dbReference>
<accession>A0A8H6U3F8</accession>
<sequence>MSTETHPNAKDLLPLNEKWAEIVKSEDPTFFERLAAEKQRPKVLWIGCSDSRVPETTICNCNLGDIFTHRNIANMVSRTQDCGLAVIQYAVDSLLVEDIVVVGHTKCGGVEAAWLASREPTIPTATPLQRWLVPLIDLSKQLGLDRLPLEDKEKALRILTEENARRQVYHIYNLPTVQDAWNRGQKVFLHAWVFQMETGTLVDVSGPFPIEK</sequence>
<dbReference type="GO" id="GO:0008270">
    <property type="term" value="F:zinc ion binding"/>
    <property type="evidence" value="ECO:0007669"/>
    <property type="project" value="UniProtKB-UniRule"/>
</dbReference>
<dbReference type="GO" id="GO:0034599">
    <property type="term" value="P:cellular response to oxidative stress"/>
    <property type="evidence" value="ECO:0007669"/>
    <property type="project" value="TreeGrafter"/>
</dbReference>
<evidence type="ECO:0000256" key="6">
    <source>
        <dbReference type="ARBA" id="ARBA00048348"/>
    </source>
</evidence>
<comment type="catalytic activity">
    <reaction evidence="6 8">
        <text>hydrogencarbonate + H(+) = CO2 + H2O</text>
        <dbReference type="Rhea" id="RHEA:10748"/>
        <dbReference type="ChEBI" id="CHEBI:15377"/>
        <dbReference type="ChEBI" id="CHEBI:15378"/>
        <dbReference type="ChEBI" id="CHEBI:16526"/>
        <dbReference type="ChEBI" id="CHEBI:17544"/>
        <dbReference type="EC" id="4.2.1.1"/>
    </reaction>
</comment>
<dbReference type="InterPro" id="IPR036874">
    <property type="entry name" value="Carbonic_anhydrase_sf"/>
</dbReference>
<dbReference type="GO" id="GO:0071244">
    <property type="term" value="P:cellular response to carbon dioxide"/>
    <property type="evidence" value="ECO:0007669"/>
    <property type="project" value="TreeGrafter"/>
</dbReference>
<comment type="cofactor">
    <cofactor evidence="7">
        <name>Zn(2+)</name>
        <dbReference type="ChEBI" id="CHEBI:29105"/>
    </cofactor>
    <text evidence="7">Binds 1 zinc ion per subunit.</text>
</comment>
<dbReference type="Gene3D" id="3.40.1050.10">
    <property type="entry name" value="Carbonic anhydrase"/>
    <property type="match status" value="1"/>
</dbReference>
<comment type="caution">
    <text evidence="9">The sequence shown here is derived from an EMBL/GenBank/DDBJ whole genome shotgun (WGS) entry which is preliminary data.</text>
</comment>
<proteinExistence type="inferred from homology"/>
<dbReference type="AlphaFoldDB" id="A0A8H6U3F8"/>
<evidence type="ECO:0000313" key="9">
    <source>
        <dbReference type="EMBL" id="KAF7328174.1"/>
    </source>
</evidence>
<name>A0A8H6U3F8_9AGAR</name>
<evidence type="ECO:0000256" key="2">
    <source>
        <dbReference type="ARBA" id="ARBA00012925"/>
    </source>
</evidence>
<dbReference type="InterPro" id="IPR015892">
    <property type="entry name" value="Carbonic_anhydrase_CS"/>
</dbReference>
<keyword evidence="4 7" id="KW-0862">Zinc</keyword>
<dbReference type="Pfam" id="PF00484">
    <property type="entry name" value="Pro_CA"/>
    <property type="match status" value="1"/>
</dbReference>
<keyword evidence="10" id="KW-1185">Reference proteome</keyword>
<feature type="binding site" evidence="7">
    <location>
        <position position="50"/>
    </location>
    <ligand>
        <name>Zn(2+)</name>
        <dbReference type="ChEBI" id="CHEBI:29105"/>
    </ligand>
</feature>
<dbReference type="Proteomes" id="UP000620124">
    <property type="component" value="Unassembled WGS sequence"/>
</dbReference>
<dbReference type="GO" id="GO:0004089">
    <property type="term" value="F:carbonate dehydratase activity"/>
    <property type="evidence" value="ECO:0007669"/>
    <property type="project" value="UniProtKB-UniRule"/>
</dbReference>
<evidence type="ECO:0000313" key="10">
    <source>
        <dbReference type="Proteomes" id="UP000620124"/>
    </source>
</evidence>
<dbReference type="PROSITE" id="PS00705">
    <property type="entry name" value="PROK_CO2_ANHYDRASE_2"/>
    <property type="match status" value="1"/>
</dbReference>
<dbReference type="SMART" id="SM00947">
    <property type="entry name" value="Pro_CA"/>
    <property type="match status" value="1"/>
</dbReference>
<organism evidence="9 10">
    <name type="scientific">Mycena venus</name>
    <dbReference type="NCBI Taxonomy" id="2733690"/>
    <lineage>
        <taxon>Eukaryota</taxon>
        <taxon>Fungi</taxon>
        <taxon>Dikarya</taxon>
        <taxon>Basidiomycota</taxon>
        <taxon>Agaricomycotina</taxon>
        <taxon>Agaricomycetes</taxon>
        <taxon>Agaricomycetidae</taxon>
        <taxon>Agaricales</taxon>
        <taxon>Marasmiineae</taxon>
        <taxon>Mycenaceae</taxon>
        <taxon>Mycena</taxon>
    </lineage>
</organism>
<protein>
    <recommendedName>
        <fullName evidence="2 8">Carbonic anhydrase</fullName>
        <ecNumber evidence="2 8">4.2.1.1</ecNumber>
    </recommendedName>
    <alternativeName>
        <fullName evidence="8">Carbonate dehydratase</fullName>
    </alternativeName>
</protein>
<comment type="similarity">
    <text evidence="1 8">Belongs to the beta-class carbonic anhydrase family.</text>
</comment>
<evidence type="ECO:0000256" key="5">
    <source>
        <dbReference type="ARBA" id="ARBA00023239"/>
    </source>
</evidence>
<dbReference type="GO" id="GO:0015976">
    <property type="term" value="P:carbon utilization"/>
    <property type="evidence" value="ECO:0007669"/>
    <property type="project" value="InterPro"/>
</dbReference>
<feature type="binding site" evidence="7">
    <location>
        <position position="48"/>
    </location>
    <ligand>
        <name>Zn(2+)</name>
        <dbReference type="ChEBI" id="CHEBI:29105"/>
    </ligand>
</feature>
<reference evidence="9" key="1">
    <citation type="submission" date="2020-05" db="EMBL/GenBank/DDBJ databases">
        <title>Mycena genomes resolve the evolution of fungal bioluminescence.</title>
        <authorList>
            <person name="Tsai I.J."/>
        </authorList>
    </citation>
    <scope>NUCLEOTIDE SEQUENCE</scope>
    <source>
        <strain evidence="9">CCC161011</strain>
    </source>
</reference>
<dbReference type="EMBL" id="JACAZI010000038">
    <property type="protein sequence ID" value="KAF7328174.1"/>
    <property type="molecule type" value="Genomic_DNA"/>
</dbReference>
<gene>
    <name evidence="9" type="ORF">MVEN_02575000</name>
</gene>
<dbReference type="InterPro" id="IPR001765">
    <property type="entry name" value="Carbonic_anhydrase"/>
</dbReference>
<dbReference type="SUPFAM" id="SSF53056">
    <property type="entry name" value="beta-carbonic anhydrase, cab"/>
    <property type="match status" value="1"/>
</dbReference>
<evidence type="ECO:0000256" key="4">
    <source>
        <dbReference type="ARBA" id="ARBA00022833"/>
    </source>
</evidence>
<keyword evidence="5 8" id="KW-0456">Lyase</keyword>
<evidence type="ECO:0000256" key="1">
    <source>
        <dbReference type="ARBA" id="ARBA00006217"/>
    </source>
</evidence>
<dbReference type="EC" id="4.2.1.1" evidence="2 8"/>
<feature type="binding site" evidence="7">
    <location>
        <position position="107"/>
    </location>
    <ligand>
        <name>Zn(2+)</name>
        <dbReference type="ChEBI" id="CHEBI:29105"/>
    </ligand>
</feature>
<evidence type="ECO:0000256" key="3">
    <source>
        <dbReference type="ARBA" id="ARBA00022723"/>
    </source>
</evidence>
<dbReference type="OrthoDB" id="10248475at2759"/>